<dbReference type="FunFam" id="3.40.30.10:FF:000007">
    <property type="entry name" value="Thioredoxin-dependent thiol peroxidase"/>
    <property type="match status" value="1"/>
</dbReference>
<evidence type="ECO:0000256" key="6">
    <source>
        <dbReference type="ARBA" id="ARBA00023002"/>
    </source>
</evidence>
<protein>
    <recommendedName>
        <fullName evidence="3">thioredoxin-dependent peroxiredoxin</fullName>
        <ecNumber evidence="3">1.11.1.24</ecNumber>
    </recommendedName>
    <alternativeName>
        <fullName evidence="9">Thioredoxin peroxidase</fullName>
    </alternativeName>
    <alternativeName>
        <fullName evidence="11">Thioredoxin-dependent peroxiredoxin Bcp</fullName>
    </alternativeName>
</protein>
<feature type="domain" description="Thioredoxin" evidence="13">
    <location>
        <begin position="5"/>
        <end position="161"/>
    </location>
</feature>
<dbReference type="RefSeq" id="WP_013578636.1">
    <property type="nucleotide sequence ID" value="NC_015064.1"/>
</dbReference>
<name>E8WW02_GRATM</name>
<evidence type="ECO:0000313" key="15">
    <source>
        <dbReference type="Proteomes" id="UP000000343"/>
    </source>
</evidence>
<gene>
    <name evidence="14" type="ordered locus">AciX9_0234</name>
</gene>
<dbReference type="SUPFAM" id="SSF52833">
    <property type="entry name" value="Thioredoxin-like"/>
    <property type="match status" value="1"/>
</dbReference>
<keyword evidence="6" id="KW-0560">Oxidoreductase</keyword>
<evidence type="ECO:0000256" key="5">
    <source>
        <dbReference type="ARBA" id="ARBA00022862"/>
    </source>
</evidence>
<dbReference type="Pfam" id="PF00578">
    <property type="entry name" value="AhpC-TSA"/>
    <property type="match status" value="1"/>
</dbReference>
<dbReference type="EC" id="1.11.1.24" evidence="3"/>
<evidence type="ECO:0000256" key="3">
    <source>
        <dbReference type="ARBA" id="ARBA00013017"/>
    </source>
</evidence>
<dbReference type="InterPro" id="IPR000866">
    <property type="entry name" value="AhpC/TSA"/>
</dbReference>
<dbReference type="PaxDb" id="1198114-AciX9_0234"/>
<dbReference type="GO" id="GO:0045454">
    <property type="term" value="P:cell redox homeostasis"/>
    <property type="evidence" value="ECO:0007669"/>
    <property type="project" value="TreeGrafter"/>
</dbReference>
<dbReference type="GO" id="GO:0008379">
    <property type="term" value="F:thioredoxin peroxidase activity"/>
    <property type="evidence" value="ECO:0007669"/>
    <property type="project" value="TreeGrafter"/>
</dbReference>
<evidence type="ECO:0000256" key="4">
    <source>
        <dbReference type="ARBA" id="ARBA00022559"/>
    </source>
</evidence>
<evidence type="ECO:0000256" key="10">
    <source>
        <dbReference type="ARBA" id="ARBA00038489"/>
    </source>
</evidence>
<dbReference type="GO" id="GO:0034599">
    <property type="term" value="P:cellular response to oxidative stress"/>
    <property type="evidence" value="ECO:0007669"/>
    <property type="project" value="TreeGrafter"/>
</dbReference>
<evidence type="ECO:0000256" key="7">
    <source>
        <dbReference type="ARBA" id="ARBA00023157"/>
    </source>
</evidence>
<evidence type="ECO:0000259" key="13">
    <source>
        <dbReference type="PROSITE" id="PS51352"/>
    </source>
</evidence>
<organism evidence="15">
    <name type="scientific">Granulicella tundricola (strain ATCC BAA-1859 / DSM 23138 / MP5ACTX9)</name>
    <dbReference type="NCBI Taxonomy" id="1198114"/>
    <lineage>
        <taxon>Bacteria</taxon>
        <taxon>Pseudomonadati</taxon>
        <taxon>Acidobacteriota</taxon>
        <taxon>Terriglobia</taxon>
        <taxon>Terriglobales</taxon>
        <taxon>Acidobacteriaceae</taxon>
        <taxon>Granulicella</taxon>
    </lineage>
</organism>
<dbReference type="Gene3D" id="3.40.30.10">
    <property type="entry name" value="Glutaredoxin"/>
    <property type="match status" value="1"/>
</dbReference>
<dbReference type="GO" id="GO:0005737">
    <property type="term" value="C:cytoplasm"/>
    <property type="evidence" value="ECO:0007669"/>
    <property type="project" value="TreeGrafter"/>
</dbReference>
<evidence type="ECO:0000256" key="12">
    <source>
        <dbReference type="ARBA" id="ARBA00049091"/>
    </source>
</evidence>
<keyword evidence="8" id="KW-0676">Redox-active center</keyword>
<dbReference type="OrthoDB" id="9812811at2"/>
<dbReference type="STRING" id="1198114.AciX9_0234"/>
<dbReference type="AlphaFoldDB" id="E8WW02"/>
<dbReference type="PANTHER" id="PTHR42801:SF4">
    <property type="entry name" value="AHPC_TSA FAMILY PROTEIN"/>
    <property type="match status" value="1"/>
</dbReference>
<comment type="similarity">
    <text evidence="10">Belongs to the peroxiredoxin family. BCP/PrxQ subfamily.</text>
</comment>
<comment type="catalytic activity">
    <reaction evidence="12">
        <text>a hydroperoxide + [thioredoxin]-dithiol = an alcohol + [thioredoxin]-disulfide + H2O</text>
        <dbReference type="Rhea" id="RHEA:62620"/>
        <dbReference type="Rhea" id="RHEA-COMP:10698"/>
        <dbReference type="Rhea" id="RHEA-COMP:10700"/>
        <dbReference type="ChEBI" id="CHEBI:15377"/>
        <dbReference type="ChEBI" id="CHEBI:29950"/>
        <dbReference type="ChEBI" id="CHEBI:30879"/>
        <dbReference type="ChEBI" id="CHEBI:35924"/>
        <dbReference type="ChEBI" id="CHEBI:50058"/>
        <dbReference type="EC" id="1.11.1.24"/>
    </reaction>
</comment>
<keyword evidence="7" id="KW-1015">Disulfide bond</keyword>
<dbReference type="HOGENOM" id="CLU_042529_14_1_0"/>
<evidence type="ECO:0000256" key="9">
    <source>
        <dbReference type="ARBA" id="ARBA00032824"/>
    </source>
</evidence>
<evidence type="ECO:0000256" key="1">
    <source>
        <dbReference type="ARBA" id="ARBA00003330"/>
    </source>
</evidence>
<comment type="subunit">
    <text evidence="2">Monomer.</text>
</comment>
<evidence type="ECO:0000256" key="2">
    <source>
        <dbReference type="ARBA" id="ARBA00011245"/>
    </source>
</evidence>
<dbReference type="PROSITE" id="PS51352">
    <property type="entry name" value="THIOREDOXIN_2"/>
    <property type="match status" value="1"/>
</dbReference>
<sequence>MPAPTQPNDIVENFTLPDQDNTPITLSDYATHPVVLFFYPRADTPGCTIEACSFRDAISDIQATGAVVLGISRDTVKAQKKFAEKFHLKYPLLADADEKVCDYFEVIKPKNMYGKLVKGVARNTYLIAPADKEGHQRLLKVWEKVKPEGHAEEVLTYLKSL</sequence>
<dbReference type="PANTHER" id="PTHR42801">
    <property type="entry name" value="THIOREDOXIN-DEPENDENT PEROXIDE REDUCTASE"/>
    <property type="match status" value="1"/>
</dbReference>
<comment type="function">
    <text evidence="1">Thiol-specific peroxidase that catalyzes the reduction of hydrogen peroxide and organic hydroperoxides to water and alcohols, respectively. Plays a role in cell protection against oxidative stress by detoxifying peroxides and as sensor of hydrogen peroxide-mediated signaling events.</text>
</comment>
<dbReference type="eggNOG" id="COG1225">
    <property type="taxonomic scope" value="Bacteria"/>
</dbReference>
<dbReference type="KEGG" id="acm:AciX9_0234"/>
<evidence type="ECO:0000313" key="14">
    <source>
        <dbReference type="EMBL" id="ADW67308.1"/>
    </source>
</evidence>
<dbReference type="EMBL" id="CP002480">
    <property type="protein sequence ID" value="ADW67308.1"/>
    <property type="molecule type" value="Genomic_DNA"/>
</dbReference>
<dbReference type="InterPro" id="IPR013766">
    <property type="entry name" value="Thioredoxin_domain"/>
</dbReference>
<evidence type="ECO:0000256" key="8">
    <source>
        <dbReference type="ARBA" id="ARBA00023284"/>
    </source>
</evidence>
<dbReference type="CDD" id="cd03017">
    <property type="entry name" value="PRX_BCP"/>
    <property type="match status" value="1"/>
</dbReference>
<keyword evidence="4" id="KW-0575">Peroxidase</keyword>
<evidence type="ECO:0000256" key="11">
    <source>
        <dbReference type="ARBA" id="ARBA00042639"/>
    </source>
</evidence>
<dbReference type="Proteomes" id="UP000000343">
    <property type="component" value="Chromosome"/>
</dbReference>
<dbReference type="InterPro" id="IPR036249">
    <property type="entry name" value="Thioredoxin-like_sf"/>
</dbReference>
<dbReference type="InterPro" id="IPR050924">
    <property type="entry name" value="Peroxiredoxin_BCP/PrxQ"/>
</dbReference>
<keyword evidence="5" id="KW-0049">Antioxidant</keyword>
<proteinExistence type="inferred from homology"/>
<accession>E8WW02</accession>
<keyword evidence="15" id="KW-1185">Reference proteome</keyword>
<reference evidence="15" key="1">
    <citation type="submission" date="2011-01" db="EMBL/GenBank/DDBJ databases">
        <title>Complete sequence of chromosome of Acidobacterium sp. MP5ACTX9.</title>
        <authorList>
            <consortium name="US DOE Joint Genome Institute"/>
            <person name="Lucas S."/>
            <person name="Copeland A."/>
            <person name="Lapidus A."/>
            <person name="Cheng J.-F."/>
            <person name="Goodwin L."/>
            <person name="Pitluck S."/>
            <person name="Teshima H."/>
            <person name="Detter J.C."/>
            <person name="Han C."/>
            <person name="Tapia R."/>
            <person name="Land M."/>
            <person name="Hauser L."/>
            <person name="Kyrpides N."/>
            <person name="Ivanova N."/>
            <person name="Ovchinnikova G."/>
            <person name="Pagani I."/>
            <person name="Rawat S.R."/>
            <person name="Mannisto M."/>
            <person name="Haggblom M.M."/>
            <person name="Woyke T."/>
        </authorList>
    </citation>
    <scope>NUCLEOTIDE SEQUENCE [LARGE SCALE GENOMIC DNA]</scope>
    <source>
        <strain evidence="15">MP5ACTX9</strain>
    </source>
</reference>